<dbReference type="InterPro" id="IPR032675">
    <property type="entry name" value="LRR_dom_sf"/>
</dbReference>
<accession>A0AAD7C236</accession>
<protein>
    <submittedName>
        <fullName evidence="1">Uncharacterized protein</fullName>
    </submittedName>
</protein>
<name>A0AAD7C236_9AGAR</name>
<keyword evidence="2" id="KW-1185">Reference proteome</keyword>
<comment type="caution">
    <text evidence="1">The sequence shown here is derived from an EMBL/GenBank/DDBJ whole genome shotgun (WGS) entry which is preliminary data.</text>
</comment>
<dbReference type="Gene3D" id="3.80.10.10">
    <property type="entry name" value="Ribonuclease Inhibitor"/>
    <property type="match status" value="1"/>
</dbReference>
<reference evidence="1" key="1">
    <citation type="submission" date="2023-03" db="EMBL/GenBank/DDBJ databases">
        <title>Massive genome expansion in bonnet fungi (Mycena s.s.) driven by repeated elements and novel gene families across ecological guilds.</title>
        <authorList>
            <consortium name="Lawrence Berkeley National Laboratory"/>
            <person name="Harder C.B."/>
            <person name="Miyauchi S."/>
            <person name="Viragh M."/>
            <person name="Kuo A."/>
            <person name="Thoen E."/>
            <person name="Andreopoulos B."/>
            <person name="Lu D."/>
            <person name="Skrede I."/>
            <person name="Drula E."/>
            <person name="Henrissat B."/>
            <person name="Morin E."/>
            <person name="Kohler A."/>
            <person name="Barry K."/>
            <person name="LaButti K."/>
            <person name="Morin E."/>
            <person name="Salamov A."/>
            <person name="Lipzen A."/>
            <person name="Mereny Z."/>
            <person name="Hegedus B."/>
            <person name="Baldrian P."/>
            <person name="Stursova M."/>
            <person name="Weitz H."/>
            <person name="Taylor A."/>
            <person name="Grigoriev I.V."/>
            <person name="Nagy L.G."/>
            <person name="Martin F."/>
            <person name="Kauserud H."/>
        </authorList>
    </citation>
    <scope>NUCLEOTIDE SEQUENCE</scope>
    <source>
        <strain evidence="1">9284</strain>
    </source>
</reference>
<dbReference type="AlphaFoldDB" id="A0AAD7C236"/>
<dbReference type="EMBL" id="JARKIF010000006">
    <property type="protein sequence ID" value="KAJ7636858.1"/>
    <property type="molecule type" value="Genomic_DNA"/>
</dbReference>
<proteinExistence type="predicted"/>
<dbReference type="SUPFAM" id="SSF52047">
    <property type="entry name" value="RNI-like"/>
    <property type="match status" value="1"/>
</dbReference>
<evidence type="ECO:0000313" key="1">
    <source>
        <dbReference type="EMBL" id="KAJ7636858.1"/>
    </source>
</evidence>
<organism evidence="1 2">
    <name type="scientific">Roridomyces roridus</name>
    <dbReference type="NCBI Taxonomy" id="1738132"/>
    <lineage>
        <taxon>Eukaryota</taxon>
        <taxon>Fungi</taxon>
        <taxon>Dikarya</taxon>
        <taxon>Basidiomycota</taxon>
        <taxon>Agaricomycotina</taxon>
        <taxon>Agaricomycetes</taxon>
        <taxon>Agaricomycetidae</taxon>
        <taxon>Agaricales</taxon>
        <taxon>Marasmiineae</taxon>
        <taxon>Mycenaceae</taxon>
        <taxon>Roridomyces</taxon>
    </lineage>
</organism>
<gene>
    <name evidence="1" type="ORF">FB45DRAFT_907511</name>
</gene>
<evidence type="ECO:0000313" key="2">
    <source>
        <dbReference type="Proteomes" id="UP001221142"/>
    </source>
</evidence>
<dbReference type="Proteomes" id="UP001221142">
    <property type="component" value="Unassembled WGS sequence"/>
</dbReference>
<sequence length="268" mass="30365">MPPFPNVRSVEYDGEYMYRVAMKTMSTSLFPQVEELRLAGFSLESLADLATIVSRCGRLKSLSLDSIHVGQRESPVFPTISESTNPDLTTLEELVVKGLGIDPGNFIAKLLQQYPSHSLRTLAFNHCDENQACSVDAIEKLLQSFAPSLVNLVIDPSFAEIDDNSAMFGRLPVFSALESLTVWLEHSRCAEDAIRTLQAPNLTRLIFRLDLPYLYYDDVRDDFGELLEEIFPWNTSESVKATISRKFPSCRRIAFHFCIPKDSQMHYR</sequence>